<keyword evidence="1" id="KW-0472">Membrane</keyword>
<comment type="caution">
    <text evidence="2">The sequence shown here is derived from an EMBL/GenBank/DDBJ whole genome shotgun (WGS) entry which is preliminary data.</text>
</comment>
<evidence type="ECO:0000313" key="2">
    <source>
        <dbReference type="EMBL" id="TGY41522.1"/>
    </source>
</evidence>
<proteinExistence type="predicted"/>
<dbReference type="Pfam" id="PF14184">
    <property type="entry name" value="YrvL"/>
    <property type="match status" value="1"/>
</dbReference>
<feature type="transmembrane region" description="Helical" evidence="1">
    <location>
        <begin position="45"/>
        <end position="67"/>
    </location>
</feature>
<sequence length="135" mass="14780">MKNFKRIVKAITGYGLVTIVLIAIISVFAILCGGVMRVFGFRYNSVGSVILYFTIVSVVGFPLEIIIKALSKALNSLLKIDRKIEKTLFILMDTLGTGITMAIVDYFMESVSASDLSIFVTSFILAILSLDKGEN</sequence>
<keyword evidence="3" id="KW-1185">Reference proteome</keyword>
<dbReference type="AlphaFoldDB" id="A0A4S2DIT8"/>
<feature type="transmembrane region" description="Helical" evidence="1">
    <location>
        <begin position="113"/>
        <end position="130"/>
    </location>
</feature>
<evidence type="ECO:0008006" key="4">
    <source>
        <dbReference type="Google" id="ProtNLM"/>
    </source>
</evidence>
<dbReference type="Proteomes" id="UP000306888">
    <property type="component" value="Unassembled WGS sequence"/>
</dbReference>
<feature type="transmembrane region" description="Helical" evidence="1">
    <location>
        <begin position="12"/>
        <end position="39"/>
    </location>
</feature>
<dbReference type="InterPro" id="IPR025912">
    <property type="entry name" value="YrvL"/>
</dbReference>
<organism evidence="2 3">
    <name type="scientific">Clostridium sartagoforme</name>
    <dbReference type="NCBI Taxonomy" id="84031"/>
    <lineage>
        <taxon>Bacteria</taxon>
        <taxon>Bacillati</taxon>
        <taxon>Bacillota</taxon>
        <taxon>Clostridia</taxon>
        <taxon>Eubacteriales</taxon>
        <taxon>Clostridiaceae</taxon>
        <taxon>Clostridium</taxon>
    </lineage>
</organism>
<name>A0A4S2DIT8_9CLOT</name>
<gene>
    <name evidence="2" type="ORF">E5347_12395</name>
</gene>
<reference evidence="2 3" key="1">
    <citation type="submission" date="2019-04" db="EMBL/GenBank/DDBJ databases">
        <title>Microbes associate with the intestines of laboratory mice.</title>
        <authorList>
            <person name="Navarre W."/>
            <person name="Wong E."/>
            <person name="Huang K."/>
            <person name="Tropini C."/>
            <person name="Ng K."/>
            <person name="Yu B."/>
        </authorList>
    </citation>
    <scope>NUCLEOTIDE SEQUENCE [LARGE SCALE GENOMIC DNA]</scope>
    <source>
        <strain evidence="2 3">NM50_B9-20</strain>
    </source>
</reference>
<keyword evidence="1" id="KW-0812">Transmembrane</keyword>
<accession>A0A4S2DIT8</accession>
<protein>
    <recommendedName>
        <fullName evidence="4">Regulatory protein YrvL</fullName>
    </recommendedName>
</protein>
<dbReference type="RefSeq" id="WP_136007543.1">
    <property type="nucleotide sequence ID" value="NZ_SRYR01000007.1"/>
</dbReference>
<dbReference type="EMBL" id="SRYR01000007">
    <property type="protein sequence ID" value="TGY41522.1"/>
    <property type="molecule type" value="Genomic_DNA"/>
</dbReference>
<feature type="transmembrane region" description="Helical" evidence="1">
    <location>
        <begin position="88"/>
        <end position="107"/>
    </location>
</feature>
<dbReference type="OrthoDB" id="1653529at2"/>
<evidence type="ECO:0000256" key="1">
    <source>
        <dbReference type="SAM" id="Phobius"/>
    </source>
</evidence>
<keyword evidence="1" id="KW-1133">Transmembrane helix</keyword>
<evidence type="ECO:0000313" key="3">
    <source>
        <dbReference type="Proteomes" id="UP000306888"/>
    </source>
</evidence>